<proteinExistence type="predicted"/>
<dbReference type="InterPro" id="IPR001387">
    <property type="entry name" value="Cro/C1-type_HTH"/>
</dbReference>
<dbReference type="Gene3D" id="1.10.260.40">
    <property type="entry name" value="lambda repressor-like DNA-binding domains"/>
    <property type="match status" value="1"/>
</dbReference>
<dbReference type="CDD" id="cd00093">
    <property type="entry name" value="HTH_XRE"/>
    <property type="match status" value="1"/>
</dbReference>
<evidence type="ECO:0000259" key="1">
    <source>
        <dbReference type="PROSITE" id="PS50943"/>
    </source>
</evidence>
<keyword evidence="3" id="KW-1185">Reference proteome</keyword>
<comment type="caution">
    <text evidence="2">The sequence shown here is derived from an EMBL/GenBank/DDBJ whole genome shotgun (WGS) entry which is preliminary data.</text>
</comment>
<dbReference type="Proteomes" id="UP001335910">
    <property type="component" value="Unassembled WGS sequence"/>
</dbReference>
<feature type="domain" description="HTH cro/C1-type" evidence="1">
    <location>
        <begin position="35"/>
        <end position="89"/>
    </location>
</feature>
<evidence type="ECO:0000313" key="3">
    <source>
        <dbReference type="Proteomes" id="UP001335910"/>
    </source>
</evidence>
<reference evidence="2 3" key="1">
    <citation type="submission" date="2023-10" db="EMBL/GenBank/DDBJ databases">
        <title>Wastewater isolates of ESBL- and carbapenemase-producing Gram-negative bacteria from New Zealand.</title>
        <authorList>
            <person name="Straub C."/>
            <person name="Weaver L."/>
            <person name="Cornelius A."/>
            <person name="Mcgill E."/>
            <person name="Dyet K."/>
            <person name="White L."/>
            <person name="Pattis I."/>
        </authorList>
    </citation>
    <scope>NUCLEOTIDE SEQUENCE [LARGE SCALE GENOMIC DNA]</scope>
    <source>
        <strain evidence="2 3">ESBL35</strain>
    </source>
</reference>
<name>A0ABU7UEW1_LELAM</name>
<dbReference type="EMBL" id="JAZKLI010000001">
    <property type="protein sequence ID" value="MEE9684821.1"/>
    <property type="molecule type" value="Genomic_DNA"/>
</dbReference>
<gene>
    <name evidence="2" type="ORF">V4839_15280</name>
</gene>
<organism evidence="2 3">
    <name type="scientific">Lelliottia amnigena</name>
    <name type="common">Enterobacter amnigenus</name>
    <dbReference type="NCBI Taxonomy" id="61646"/>
    <lineage>
        <taxon>Bacteria</taxon>
        <taxon>Pseudomonadati</taxon>
        <taxon>Pseudomonadota</taxon>
        <taxon>Gammaproteobacteria</taxon>
        <taxon>Enterobacterales</taxon>
        <taxon>Enterobacteriaceae</taxon>
        <taxon>Lelliottia</taxon>
    </lineage>
</organism>
<dbReference type="SMART" id="SM00530">
    <property type="entry name" value="HTH_XRE"/>
    <property type="match status" value="1"/>
</dbReference>
<dbReference type="Pfam" id="PF01381">
    <property type="entry name" value="HTH_3"/>
    <property type="match status" value="1"/>
</dbReference>
<evidence type="ECO:0000313" key="2">
    <source>
        <dbReference type="EMBL" id="MEE9684821.1"/>
    </source>
</evidence>
<dbReference type="PROSITE" id="PS50943">
    <property type="entry name" value="HTH_CROC1"/>
    <property type="match status" value="1"/>
</dbReference>
<sequence>MLLSPQGDIFNLSAIGDKKRARMKITTSTMLANAMRDQRKALELTQAEAAERVGMKQTTVSGFEQNPDTSKLETLFRLLSALDLELHVVPRGQTSEKDSGWTQEW</sequence>
<dbReference type="SUPFAM" id="SSF47413">
    <property type="entry name" value="lambda repressor-like DNA-binding domains"/>
    <property type="match status" value="1"/>
</dbReference>
<accession>A0ABU7UEW1</accession>
<protein>
    <submittedName>
        <fullName evidence="2">Helix-turn-helix domain-containing protein</fullName>
    </submittedName>
</protein>
<dbReference type="InterPro" id="IPR010982">
    <property type="entry name" value="Lambda_DNA-bd_dom_sf"/>
</dbReference>